<dbReference type="SUPFAM" id="SSF140453">
    <property type="entry name" value="EsxAB dimer-like"/>
    <property type="match status" value="1"/>
</dbReference>
<dbReference type="EMBL" id="CP134880">
    <property type="protein sequence ID" value="WNM26945.1"/>
    <property type="molecule type" value="Genomic_DNA"/>
</dbReference>
<dbReference type="Proteomes" id="UP001303408">
    <property type="component" value="Chromosome"/>
</dbReference>
<gene>
    <name evidence="1" type="ORF">RN606_12215</name>
    <name evidence="2" type="ORF">RN607_12155</name>
</gene>
<dbReference type="RefSeq" id="WP_313497560.1">
    <property type="nucleotide sequence ID" value="NZ_CP134879.1"/>
</dbReference>
<dbReference type="Pfam" id="PF06013">
    <property type="entry name" value="WXG100"/>
    <property type="match status" value="1"/>
</dbReference>
<dbReference type="InterPro" id="IPR036689">
    <property type="entry name" value="ESAT-6-like_sf"/>
</dbReference>
<dbReference type="KEGG" id="dcp:RN607_12155"/>
<evidence type="ECO:0000313" key="1">
    <source>
        <dbReference type="EMBL" id="WNM24117.1"/>
    </source>
</evidence>
<dbReference type="InterPro" id="IPR010310">
    <property type="entry name" value="T7SS_ESAT-6-like"/>
</dbReference>
<protein>
    <submittedName>
        <fullName evidence="2">WXG100 family type VII secretion target</fullName>
    </submittedName>
</protein>
<dbReference type="Proteomes" id="UP001304125">
    <property type="component" value="Chromosome"/>
</dbReference>
<sequence length="99" mass="10630">MANITVTYDDLRVAADQLVSGQSDIDSRLTELKAYIDSLVSDGYVTTASSGAFHDQYTTFTSSSRQAISALEGLSQFLRSASETLQQTDEALASAIRGQ</sequence>
<name>A0AA96FEG8_9MICO</name>
<evidence type="ECO:0000313" key="2">
    <source>
        <dbReference type="EMBL" id="WNM26945.1"/>
    </source>
</evidence>
<evidence type="ECO:0000313" key="3">
    <source>
        <dbReference type="Proteomes" id="UP001304125"/>
    </source>
</evidence>
<dbReference type="Gene3D" id="1.10.287.1060">
    <property type="entry name" value="ESAT-6-like"/>
    <property type="match status" value="1"/>
</dbReference>
<dbReference type="AlphaFoldDB" id="A0AA96FEG8"/>
<accession>A0AA96FEG8</accession>
<accession>A0AA96J6D7</accession>
<keyword evidence="3" id="KW-1185">Reference proteome</keyword>
<reference evidence="2 3" key="1">
    <citation type="submission" date="2023-09" db="EMBL/GenBank/DDBJ databases">
        <title>Demequina sp. a novel bacteria isolated from Capsicum annuum.</title>
        <authorList>
            <person name="Humaira Z."/>
            <person name="Lee J."/>
            <person name="Cho D."/>
        </authorList>
    </citation>
    <scope>NUCLEOTIDE SEQUENCE</scope>
    <source>
        <strain evidence="1 3">OYTSA14</strain>
        <strain evidence="2">PMTSA13</strain>
    </source>
</reference>
<dbReference type="EMBL" id="CP134879">
    <property type="protein sequence ID" value="WNM24117.1"/>
    <property type="molecule type" value="Genomic_DNA"/>
</dbReference>
<organism evidence="2">
    <name type="scientific">Demequina capsici</name>
    <dbReference type="NCBI Taxonomy" id="3075620"/>
    <lineage>
        <taxon>Bacteria</taxon>
        <taxon>Bacillati</taxon>
        <taxon>Actinomycetota</taxon>
        <taxon>Actinomycetes</taxon>
        <taxon>Micrococcales</taxon>
        <taxon>Demequinaceae</taxon>
        <taxon>Demequina</taxon>
    </lineage>
</organism>
<proteinExistence type="predicted"/>